<dbReference type="Proteomes" id="UP000224460">
    <property type="component" value="Unassembled WGS sequence"/>
</dbReference>
<comment type="caution">
    <text evidence="1">The sequence shown here is derived from an EMBL/GenBank/DDBJ whole genome shotgun (WGS) entry which is preliminary data.</text>
</comment>
<sequence>MFQAGEYIIYGSSGVCRIEVIGRLDAAGMPNDRDYYTLRPCYMQGSTVFTPIDNQKIIMRPIMSKEEALKLIDEMKEIECLWITDEKRREIEYKEALRKCDGRELVKIIKTIYMRKQSRLAAGKKVTASDEKYFNLAEEQLYGEIAISLAMDKEAVKEFVIRRVKQLEQL</sequence>
<accession>A0AC61D7X3</accession>
<proteinExistence type="predicted"/>
<evidence type="ECO:0000313" key="2">
    <source>
        <dbReference type="Proteomes" id="UP000224460"/>
    </source>
</evidence>
<dbReference type="EMBL" id="PEDL01000033">
    <property type="protein sequence ID" value="PHV69327.1"/>
    <property type="molecule type" value="Genomic_DNA"/>
</dbReference>
<gene>
    <name evidence="1" type="ORF">CS063_16390</name>
</gene>
<name>A0AC61D7X3_9FIRM</name>
<reference evidence="1" key="1">
    <citation type="submission" date="2017-10" db="EMBL/GenBank/DDBJ databases">
        <title>Genome sequence of cellulolytic Lachnospiraceae bacterium XHS1971 isolated from hotspring sediment.</title>
        <authorList>
            <person name="Vasudevan G."/>
            <person name="Joshi A.J."/>
            <person name="Hivarkar S."/>
            <person name="Lanjekar V.B."/>
            <person name="Dhakephalkar P.K."/>
            <person name="Dagar S."/>
        </authorList>
    </citation>
    <scope>NUCLEOTIDE SEQUENCE</scope>
    <source>
        <strain evidence="1">XHS1971</strain>
    </source>
</reference>
<organism evidence="1 2">
    <name type="scientific">Sporanaerobium hydrogeniformans</name>
    <dbReference type="NCBI Taxonomy" id="3072179"/>
    <lineage>
        <taxon>Bacteria</taxon>
        <taxon>Bacillati</taxon>
        <taxon>Bacillota</taxon>
        <taxon>Clostridia</taxon>
        <taxon>Lachnospirales</taxon>
        <taxon>Lachnospiraceae</taxon>
        <taxon>Sporanaerobium</taxon>
    </lineage>
</organism>
<evidence type="ECO:0000313" key="1">
    <source>
        <dbReference type="EMBL" id="PHV69327.1"/>
    </source>
</evidence>
<protein>
    <submittedName>
        <fullName evidence="1">CarD family transcriptional regulator</fullName>
    </submittedName>
</protein>
<keyword evidence="2" id="KW-1185">Reference proteome</keyword>